<evidence type="ECO:0000313" key="4">
    <source>
        <dbReference type="Proteomes" id="UP000585721"/>
    </source>
</evidence>
<dbReference type="PANTHER" id="PTHR33755">
    <property type="entry name" value="TOXIN PARE1-RELATED"/>
    <property type="match status" value="1"/>
</dbReference>
<name>A0A841GAM4_9GAMM</name>
<comment type="similarity">
    <text evidence="1">Belongs to the RelE toxin family.</text>
</comment>
<protein>
    <submittedName>
        <fullName evidence="3">Plasmid stabilization system protein ParE</fullName>
    </submittedName>
</protein>
<dbReference type="InterPro" id="IPR051803">
    <property type="entry name" value="TA_system_RelE-like_toxin"/>
</dbReference>
<dbReference type="Gene3D" id="3.30.2310.20">
    <property type="entry name" value="RelE-like"/>
    <property type="match status" value="1"/>
</dbReference>
<evidence type="ECO:0000256" key="1">
    <source>
        <dbReference type="ARBA" id="ARBA00006226"/>
    </source>
</evidence>
<evidence type="ECO:0000256" key="2">
    <source>
        <dbReference type="ARBA" id="ARBA00022649"/>
    </source>
</evidence>
<dbReference type="RefSeq" id="WP_188026910.1">
    <property type="nucleotide sequence ID" value="NZ_JACHGR010000007.1"/>
</dbReference>
<proteinExistence type="inferred from homology"/>
<dbReference type="EMBL" id="JACHGR010000007">
    <property type="protein sequence ID" value="MBB6056174.1"/>
    <property type="molecule type" value="Genomic_DNA"/>
</dbReference>
<evidence type="ECO:0000313" key="3">
    <source>
        <dbReference type="EMBL" id="MBB6056174.1"/>
    </source>
</evidence>
<dbReference type="AlphaFoldDB" id="A0A841GAM4"/>
<dbReference type="PANTHER" id="PTHR33755:SF5">
    <property type="entry name" value="TYPE II TOXIN-ANTITOXIN SYSTEM RELE_PARE FAMILY TOXIN"/>
    <property type="match status" value="1"/>
</dbReference>
<dbReference type="InterPro" id="IPR035093">
    <property type="entry name" value="RelE/ParE_toxin_dom_sf"/>
</dbReference>
<organism evidence="3 4">
    <name type="scientific">Tolumonas osonensis</name>
    <dbReference type="NCBI Taxonomy" id="675874"/>
    <lineage>
        <taxon>Bacteria</taxon>
        <taxon>Pseudomonadati</taxon>
        <taxon>Pseudomonadota</taxon>
        <taxon>Gammaproteobacteria</taxon>
        <taxon>Aeromonadales</taxon>
        <taxon>Aeromonadaceae</taxon>
        <taxon>Tolumonas</taxon>
    </lineage>
</organism>
<dbReference type="Pfam" id="PF05016">
    <property type="entry name" value="ParE_toxin"/>
    <property type="match status" value="1"/>
</dbReference>
<dbReference type="InterPro" id="IPR007712">
    <property type="entry name" value="RelE/ParE_toxin"/>
</dbReference>
<reference evidence="3 4" key="1">
    <citation type="submission" date="2020-08" db="EMBL/GenBank/DDBJ databases">
        <title>Genomic Encyclopedia of Type Strains, Phase IV (KMG-IV): sequencing the most valuable type-strain genomes for metagenomic binning, comparative biology and taxonomic classification.</title>
        <authorList>
            <person name="Goeker M."/>
        </authorList>
    </citation>
    <scope>NUCLEOTIDE SEQUENCE [LARGE SCALE GENOMIC DNA]</scope>
    <source>
        <strain evidence="3 4">DSM 22975</strain>
    </source>
</reference>
<keyword evidence="2" id="KW-1277">Toxin-antitoxin system</keyword>
<comment type="caution">
    <text evidence="3">The sequence shown here is derived from an EMBL/GenBank/DDBJ whole genome shotgun (WGS) entry which is preliminary data.</text>
</comment>
<sequence length="95" mass="11224">MIITLTDSAYEDIIDIKEHYIFEGVEHIGEKHVTDIFEHIANLSEHPQMGRVVPEYGLTSIRELIHPPYRIVYLLKTDEVQIIRVWRSERLLKLV</sequence>
<dbReference type="Proteomes" id="UP000585721">
    <property type="component" value="Unassembled WGS sequence"/>
</dbReference>
<keyword evidence="4" id="KW-1185">Reference proteome</keyword>
<accession>A0A841GAM4</accession>
<gene>
    <name evidence="3" type="ORF">HNR75_002106</name>
</gene>